<accession>A0A330LYJ5</accession>
<evidence type="ECO:0000313" key="2">
    <source>
        <dbReference type="Proteomes" id="UP000250163"/>
    </source>
</evidence>
<name>A0A330LYJ5_9GAMM</name>
<protein>
    <submittedName>
        <fullName evidence="1">Uncharacterized protein</fullName>
    </submittedName>
</protein>
<dbReference type="AlphaFoldDB" id="A0A330LYJ5"/>
<dbReference type="KEGG" id="mya:MORIYA_4316"/>
<gene>
    <name evidence="1" type="ORF">MORIYA_4316</name>
</gene>
<dbReference type="Proteomes" id="UP000250163">
    <property type="component" value="Chromosome MORIYA"/>
</dbReference>
<reference evidence="2" key="1">
    <citation type="submission" date="2018-05" db="EMBL/GenBank/DDBJ databases">
        <authorList>
            <person name="Cea G.-C."/>
            <person name="William W."/>
        </authorList>
    </citation>
    <scope>NUCLEOTIDE SEQUENCE [LARGE SCALE GENOMIC DNA]</scope>
    <source>
        <strain evidence="2">DB21MT 5</strain>
    </source>
</reference>
<organism evidence="1 2">
    <name type="scientific">Moritella yayanosii</name>
    <dbReference type="NCBI Taxonomy" id="69539"/>
    <lineage>
        <taxon>Bacteria</taxon>
        <taxon>Pseudomonadati</taxon>
        <taxon>Pseudomonadota</taxon>
        <taxon>Gammaproteobacteria</taxon>
        <taxon>Alteromonadales</taxon>
        <taxon>Moritellaceae</taxon>
        <taxon>Moritella</taxon>
    </lineage>
</organism>
<evidence type="ECO:0000313" key="1">
    <source>
        <dbReference type="EMBL" id="SQD80768.1"/>
    </source>
</evidence>
<proteinExistence type="predicted"/>
<keyword evidence="2" id="KW-1185">Reference proteome</keyword>
<dbReference type="EMBL" id="LS483250">
    <property type="protein sequence ID" value="SQD80768.1"/>
    <property type="molecule type" value="Genomic_DNA"/>
</dbReference>
<sequence>MRYIYAFRATLPAIDQPLRKACFNLGSSYSLMFRLSCYIAKPLSFLLKTPVNALYLQ</sequence>